<evidence type="ECO:0000313" key="3">
    <source>
        <dbReference type="Proteomes" id="UP001630127"/>
    </source>
</evidence>
<dbReference type="InterPro" id="IPR032675">
    <property type="entry name" value="LRR_dom_sf"/>
</dbReference>
<dbReference type="EMBL" id="JBJUIK010000012">
    <property type="protein sequence ID" value="KAL3510935.1"/>
    <property type="molecule type" value="Genomic_DNA"/>
</dbReference>
<gene>
    <name evidence="2" type="ORF">ACH5RR_030336</name>
</gene>
<dbReference type="PROSITE" id="PS50181">
    <property type="entry name" value="FBOX"/>
    <property type="match status" value="1"/>
</dbReference>
<dbReference type="Pfam" id="PF24758">
    <property type="entry name" value="LRR_At5g56370"/>
    <property type="match status" value="1"/>
</dbReference>
<evidence type="ECO:0000259" key="1">
    <source>
        <dbReference type="PROSITE" id="PS50181"/>
    </source>
</evidence>
<dbReference type="InterPro" id="IPR001810">
    <property type="entry name" value="F-box_dom"/>
</dbReference>
<dbReference type="Gene3D" id="3.80.10.10">
    <property type="entry name" value="Ribonuclease Inhibitor"/>
    <property type="match status" value="1"/>
</dbReference>
<feature type="domain" description="F-box" evidence="1">
    <location>
        <begin position="16"/>
        <end position="69"/>
    </location>
</feature>
<dbReference type="Pfam" id="PF00646">
    <property type="entry name" value="F-box"/>
    <property type="match status" value="1"/>
</dbReference>
<dbReference type="SUPFAM" id="SSF52047">
    <property type="entry name" value="RNI-like"/>
    <property type="match status" value="1"/>
</dbReference>
<dbReference type="PANTHER" id="PTHR31639">
    <property type="entry name" value="F-BOX PROTEIN-LIKE"/>
    <property type="match status" value="1"/>
</dbReference>
<dbReference type="SUPFAM" id="SSF81383">
    <property type="entry name" value="F-box domain"/>
    <property type="match status" value="1"/>
</dbReference>
<protein>
    <recommendedName>
        <fullName evidence="1">F-box domain-containing protein</fullName>
    </recommendedName>
</protein>
<proteinExistence type="predicted"/>
<sequence>MIGESSNRIAMEEGAEDRISNFPQNVIDHILDCLPIRDAARTSSLSSKWRHYWAEYPNLVLDDQFTEEIKQKRNLLRFEVDYVNIVSGILLQHQGAITKFVLHFPEMILYLFDLNSNTDEWNIYSNINNWMMFLSRKGLRELTLQNSNPDPYRIPLYLFSCLKLTYMSISRCIFRAPVSSRGFANLTTLVLSEVTFESSVLIIPQLHVLNLRNCSGIRLLNISTPLLRRLTLLDNDDFELRSYMNCKSLVHAYIGVSNKVELGRQDESVSLTTILGCWPKISALYLDGSTLDRLTAGTVPESLPSRIMHLKYLALFRISYHPNEIACILCLLRSSPNLSRLEIWTHRTINSSMETVEFLEEPGVMGQKMYRLKTVMMKHYMGSAAELVFVKLLLTSSPSLERICVEWRKNLAPSERLKADELIQFARASSKAQVIFKPI</sequence>
<evidence type="ECO:0000313" key="2">
    <source>
        <dbReference type="EMBL" id="KAL3510935.1"/>
    </source>
</evidence>
<name>A0ABD2YUA8_9GENT</name>
<organism evidence="2 3">
    <name type="scientific">Cinchona calisaya</name>
    <dbReference type="NCBI Taxonomy" id="153742"/>
    <lineage>
        <taxon>Eukaryota</taxon>
        <taxon>Viridiplantae</taxon>
        <taxon>Streptophyta</taxon>
        <taxon>Embryophyta</taxon>
        <taxon>Tracheophyta</taxon>
        <taxon>Spermatophyta</taxon>
        <taxon>Magnoliopsida</taxon>
        <taxon>eudicotyledons</taxon>
        <taxon>Gunneridae</taxon>
        <taxon>Pentapetalae</taxon>
        <taxon>asterids</taxon>
        <taxon>lamiids</taxon>
        <taxon>Gentianales</taxon>
        <taxon>Rubiaceae</taxon>
        <taxon>Cinchonoideae</taxon>
        <taxon>Cinchoneae</taxon>
        <taxon>Cinchona</taxon>
    </lineage>
</organism>
<dbReference type="InterPro" id="IPR036047">
    <property type="entry name" value="F-box-like_dom_sf"/>
</dbReference>
<dbReference type="PANTHER" id="PTHR31639:SF333">
    <property type="entry name" value="F-BOX DOMAIN, FBD DOMAIN, LEUCINE-RICH REPEAT DOMAIN, L DOMAIN-LIKE PROTEIN-RELATED"/>
    <property type="match status" value="1"/>
</dbReference>
<comment type="caution">
    <text evidence="2">The sequence shown here is derived from an EMBL/GenBank/DDBJ whole genome shotgun (WGS) entry which is preliminary data.</text>
</comment>
<accession>A0ABD2YUA8</accession>
<dbReference type="Proteomes" id="UP001630127">
    <property type="component" value="Unassembled WGS sequence"/>
</dbReference>
<keyword evidence="3" id="KW-1185">Reference proteome</keyword>
<dbReference type="InterPro" id="IPR055411">
    <property type="entry name" value="LRR_FXL15/At3g58940/PEG3-like"/>
</dbReference>
<dbReference type="AlphaFoldDB" id="A0ABD2YUA8"/>
<reference evidence="2 3" key="1">
    <citation type="submission" date="2024-11" db="EMBL/GenBank/DDBJ databases">
        <title>A near-complete genome assembly of Cinchona calisaya.</title>
        <authorList>
            <person name="Lian D.C."/>
            <person name="Zhao X.W."/>
            <person name="Wei L."/>
        </authorList>
    </citation>
    <scope>NUCLEOTIDE SEQUENCE [LARGE SCALE GENOMIC DNA]</scope>
    <source>
        <tissue evidence="2">Nenye</tissue>
    </source>
</reference>